<evidence type="ECO:0000313" key="1">
    <source>
        <dbReference type="EMBL" id="MBC6011708.1"/>
    </source>
</evidence>
<protein>
    <submittedName>
        <fullName evidence="1">IS1 family transposase</fullName>
    </submittedName>
</protein>
<reference evidence="1 2" key="1">
    <citation type="submission" date="2020-08" db="EMBL/GenBank/DDBJ databases">
        <authorList>
            <person name="Liu C."/>
            <person name="Sun Q."/>
        </authorList>
    </citation>
    <scope>NUCLEOTIDE SEQUENCE [LARGE SCALE GENOMIC DNA]</scope>
    <source>
        <strain evidence="1 2">L34</strain>
    </source>
</reference>
<accession>A0ABR7KG42</accession>
<dbReference type="InterPro" id="IPR024064">
    <property type="entry name" value="FdhE-like_sf"/>
</dbReference>
<proteinExistence type="predicted"/>
<dbReference type="EMBL" id="JACRWH010000005">
    <property type="protein sequence ID" value="MBC6011708.1"/>
    <property type="molecule type" value="Genomic_DNA"/>
</dbReference>
<dbReference type="RefSeq" id="WP_186998647.1">
    <property type="nucleotide sequence ID" value="NZ_JACRWH010000005.1"/>
</dbReference>
<dbReference type="SUPFAM" id="SSF144020">
    <property type="entry name" value="FdhE-like"/>
    <property type="match status" value="1"/>
</dbReference>
<sequence length="149" mass="17381">MNTINSSNFLLPNIADKLCSYQKERVSLMINDFIEINKQMDSYHFEYCPKCGAYHPVLVKAGKTKAGKQMLKCNACNKRFVCDHGQLTFYSHQSQAKWNDLIIQTQNGNSILKTAAKINVNEFTAFRMRHKYLHFIEVMEYPIQAYERD</sequence>
<evidence type="ECO:0000313" key="2">
    <source>
        <dbReference type="Proteomes" id="UP000649075"/>
    </source>
</evidence>
<name>A0ABR7KG42_9FIRM</name>
<dbReference type="Proteomes" id="UP000649075">
    <property type="component" value="Unassembled WGS sequence"/>
</dbReference>
<gene>
    <name evidence="1" type="ORF">H8911_02905</name>
</gene>
<comment type="caution">
    <text evidence="1">The sequence shown here is derived from an EMBL/GenBank/DDBJ whole genome shotgun (WGS) entry which is preliminary data.</text>
</comment>
<organism evidence="1 2">
    <name type="scientific">Holdemanella hominis</name>
    <dbReference type="NCBI Taxonomy" id="2764327"/>
    <lineage>
        <taxon>Bacteria</taxon>
        <taxon>Bacillati</taxon>
        <taxon>Bacillota</taxon>
        <taxon>Erysipelotrichia</taxon>
        <taxon>Erysipelotrichales</taxon>
        <taxon>Erysipelotrichaceae</taxon>
        <taxon>Holdemanella</taxon>
    </lineage>
</organism>
<keyword evidence="2" id="KW-1185">Reference proteome</keyword>